<feature type="compositionally biased region" description="Polar residues" evidence="2">
    <location>
        <begin position="306"/>
        <end position="316"/>
    </location>
</feature>
<dbReference type="CDD" id="cd00009">
    <property type="entry name" value="AAA"/>
    <property type="match status" value="1"/>
</dbReference>
<name>A0A3A8NL73_9BACT</name>
<feature type="region of interest" description="Disordered" evidence="2">
    <location>
        <begin position="305"/>
        <end position="324"/>
    </location>
</feature>
<evidence type="ECO:0000256" key="1">
    <source>
        <dbReference type="SAM" id="Coils"/>
    </source>
</evidence>
<gene>
    <name evidence="3" type="ORF">D7X12_10945</name>
</gene>
<keyword evidence="1" id="KW-0175">Coiled coil</keyword>
<keyword evidence="4" id="KW-1185">Reference proteome</keyword>
<evidence type="ECO:0008006" key="5">
    <source>
        <dbReference type="Google" id="ProtNLM"/>
    </source>
</evidence>
<dbReference type="AlphaFoldDB" id="A0A3A8NL73"/>
<evidence type="ECO:0000313" key="3">
    <source>
        <dbReference type="EMBL" id="RKH44289.1"/>
    </source>
</evidence>
<proteinExistence type="predicted"/>
<feature type="compositionally biased region" description="Basic and acidic residues" evidence="2">
    <location>
        <begin position="22"/>
        <end position="61"/>
    </location>
</feature>
<protein>
    <recommendedName>
        <fullName evidence="5">ATPase dynein-related AAA domain-containing protein</fullName>
    </recommendedName>
</protein>
<feature type="region of interest" description="Disordered" evidence="2">
    <location>
        <begin position="14"/>
        <end position="61"/>
    </location>
</feature>
<evidence type="ECO:0000313" key="4">
    <source>
        <dbReference type="Proteomes" id="UP000273405"/>
    </source>
</evidence>
<sequence length="792" mass="91692">MTLKKALSRAWSAQGAFAAAEQKTKDAKRKAEESDRAFRDQKTRLEQQEAQYKRKQNEQEEKERLLLEKEAALLERENNAEQGFLAERRRMVEALNVQVTSLRKEREELQSTLDARRAADESEWRTRLAERDERLRREDETRAGEFQAERLRFNQDSLKRRHQEQDALRDELNRERLRAQEQRTTEWNEHQKRIEAERKELQGLQEQALTKERSLRSEQSRLRGEQELLEEDRKAFDARVSRFAAAKVAGLAADLTALRECLSVAEATRDQYWKDLESRREMDKRFGEDPPQALARLRHLERENSELQSRLRTSPGENAGQRLSELEKARTAWFEERSVLQSKLAEAETRLGRQRAAAVELETIRSQKEALETNKKLLEAALAELDAEVKKYTQTDDKRNPMEALASVDRNKDWQVQQRTRQPLGQSMPTLKEFAVDLRERVAVALRTDESPGKTLDYSERDIRCFLGGLAMSRLLLLQGISGTGKTSLPLAFAQAIGADAHGYEVVEVQAGWRDRQDLIGYFNAFHRHYYATNFLQALYRAGTPAFRDRPFLIILDEINLSRVEQFFADFLSALELPEGKRRLTLLNDPLTDPPTLMTEGRHLPLPPNVWFVGTANHDETTTEFADKTYDRAHIMELPRREPNKHDSRSFKPLLKREPLSYAGLIQAFDDARQKHADVVEQVRGWLQSREGVAGFLDKRFRLGWGNRLERDAERFVPVVMAAGGTVSEAMDHLLHTKVLRKLKDRHDVRPKALEDLKGELEKSWKTFGGTPERSIKLIERELSAKRDEEAS</sequence>
<dbReference type="Gene3D" id="3.40.50.300">
    <property type="entry name" value="P-loop containing nucleotide triphosphate hydrolases"/>
    <property type="match status" value="1"/>
</dbReference>
<comment type="caution">
    <text evidence="3">The sequence shown here is derived from an EMBL/GenBank/DDBJ whole genome shotgun (WGS) entry which is preliminary data.</text>
</comment>
<evidence type="ECO:0000256" key="2">
    <source>
        <dbReference type="SAM" id="MobiDB-lite"/>
    </source>
</evidence>
<feature type="coiled-coil region" evidence="1">
    <location>
        <begin position="361"/>
        <end position="395"/>
    </location>
</feature>
<dbReference type="EMBL" id="RAWG01000052">
    <property type="protein sequence ID" value="RKH44289.1"/>
    <property type="molecule type" value="Genomic_DNA"/>
</dbReference>
<organism evidence="3 4">
    <name type="scientific">Corallococcus sicarius</name>
    <dbReference type="NCBI Taxonomy" id="2316726"/>
    <lineage>
        <taxon>Bacteria</taxon>
        <taxon>Pseudomonadati</taxon>
        <taxon>Myxococcota</taxon>
        <taxon>Myxococcia</taxon>
        <taxon>Myxococcales</taxon>
        <taxon>Cystobacterineae</taxon>
        <taxon>Myxococcaceae</taxon>
        <taxon>Corallococcus</taxon>
    </lineage>
</organism>
<feature type="coiled-coil region" evidence="1">
    <location>
        <begin position="155"/>
        <end position="214"/>
    </location>
</feature>
<reference evidence="4" key="1">
    <citation type="submission" date="2018-09" db="EMBL/GenBank/DDBJ databases">
        <authorList>
            <person name="Livingstone P.G."/>
            <person name="Whitworth D.E."/>
        </authorList>
    </citation>
    <scope>NUCLEOTIDE SEQUENCE [LARGE SCALE GENOMIC DNA]</scope>
    <source>
        <strain evidence="4">CA040B</strain>
    </source>
</reference>
<accession>A0A3A8NL73</accession>
<dbReference type="Proteomes" id="UP000273405">
    <property type="component" value="Unassembled WGS sequence"/>
</dbReference>
<dbReference type="InterPro" id="IPR027417">
    <property type="entry name" value="P-loop_NTPase"/>
</dbReference>
<dbReference type="SUPFAM" id="SSF52540">
    <property type="entry name" value="P-loop containing nucleoside triphosphate hydrolases"/>
    <property type="match status" value="1"/>
</dbReference>